<sequence>MPTYIHLTSYTGEGVQNIAHSPDRLDDAKELAASLNGEFKHFFLTFGEYDIVAVTEFPDDETAAQFALGVASEGAVATETLKAFPEDEYREVIAGIP</sequence>
<dbReference type="EMBL" id="WUUU01000073">
    <property type="protein sequence ID" value="MXR20947.1"/>
    <property type="molecule type" value="Genomic_DNA"/>
</dbReference>
<dbReference type="Proteomes" id="UP000471521">
    <property type="component" value="Unassembled WGS sequence"/>
</dbReference>
<name>A0A6B0SIJ7_9EURY</name>
<dbReference type="AlphaFoldDB" id="A0A6B0SIJ7"/>
<dbReference type="Pfam" id="PF08734">
    <property type="entry name" value="GYD"/>
    <property type="match status" value="1"/>
</dbReference>
<gene>
    <name evidence="1" type="ORF">GRX66_10155</name>
</gene>
<dbReference type="RefSeq" id="WP_159526457.1">
    <property type="nucleotide sequence ID" value="NZ_WUUU01000073.1"/>
</dbReference>
<accession>A0A6B0SIJ7</accession>
<dbReference type="InterPro" id="IPR014845">
    <property type="entry name" value="GYD/TTHA1554"/>
</dbReference>
<reference evidence="1 2" key="1">
    <citation type="submission" date="2019-12" db="EMBL/GenBank/DDBJ databases">
        <title>Isolation and characterization of three novel carbon monoxide-oxidizing members of Halobacteria from salione crusts and soils.</title>
        <authorList>
            <person name="Myers M.R."/>
            <person name="King G.M."/>
        </authorList>
    </citation>
    <scope>NUCLEOTIDE SEQUENCE [LARGE SCALE GENOMIC DNA]</scope>
    <source>
        <strain evidence="1 2">PCN9</strain>
    </source>
</reference>
<keyword evidence="2" id="KW-1185">Reference proteome</keyword>
<evidence type="ECO:0000313" key="1">
    <source>
        <dbReference type="EMBL" id="MXR20947.1"/>
    </source>
</evidence>
<protein>
    <submittedName>
        <fullName evidence="1">GYD domain-containing protein</fullName>
    </submittedName>
</protein>
<organism evidence="1 2">
    <name type="scientific">Halobacterium bonnevillei</name>
    <dbReference type="NCBI Taxonomy" id="2692200"/>
    <lineage>
        <taxon>Archaea</taxon>
        <taxon>Methanobacteriati</taxon>
        <taxon>Methanobacteriota</taxon>
        <taxon>Stenosarchaea group</taxon>
        <taxon>Halobacteria</taxon>
        <taxon>Halobacteriales</taxon>
        <taxon>Halobacteriaceae</taxon>
        <taxon>Halobacterium</taxon>
    </lineage>
</organism>
<proteinExistence type="predicted"/>
<dbReference type="OrthoDB" id="269170at2157"/>
<evidence type="ECO:0000313" key="2">
    <source>
        <dbReference type="Proteomes" id="UP000471521"/>
    </source>
</evidence>
<comment type="caution">
    <text evidence="1">The sequence shown here is derived from an EMBL/GenBank/DDBJ whole genome shotgun (WGS) entry which is preliminary data.</text>
</comment>